<gene>
    <name evidence="2" type="ORF">LTR84_009293</name>
</gene>
<dbReference type="InterPro" id="IPR050700">
    <property type="entry name" value="YIM1/Zinc_Alcohol_DH_Fams"/>
</dbReference>
<keyword evidence="3" id="KW-1185">Reference proteome</keyword>
<dbReference type="Gene3D" id="3.90.180.10">
    <property type="entry name" value="Medium-chain alcohol dehydrogenases, catalytic domain"/>
    <property type="match status" value="1"/>
</dbReference>
<comment type="caution">
    <text evidence="2">The sequence shown here is derived from an EMBL/GenBank/DDBJ whole genome shotgun (WGS) entry which is preliminary data.</text>
</comment>
<dbReference type="SMART" id="SM00829">
    <property type="entry name" value="PKS_ER"/>
    <property type="match status" value="1"/>
</dbReference>
<dbReference type="CDD" id="cd08267">
    <property type="entry name" value="MDR1"/>
    <property type="match status" value="1"/>
</dbReference>
<dbReference type="SUPFAM" id="SSF50129">
    <property type="entry name" value="GroES-like"/>
    <property type="match status" value="1"/>
</dbReference>
<dbReference type="GO" id="GO:0016491">
    <property type="term" value="F:oxidoreductase activity"/>
    <property type="evidence" value="ECO:0007669"/>
    <property type="project" value="InterPro"/>
</dbReference>
<evidence type="ECO:0000259" key="1">
    <source>
        <dbReference type="SMART" id="SM00829"/>
    </source>
</evidence>
<name>A0AAV9MVM4_9EURO</name>
<organism evidence="2 3">
    <name type="scientific">Exophiala bonariae</name>
    <dbReference type="NCBI Taxonomy" id="1690606"/>
    <lineage>
        <taxon>Eukaryota</taxon>
        <taxon>Fungi</taxon>
        <taxon>Dikarya</taxon>
        <taxon>Ascomycota</taxon>
        <taxon>Pezizomycotina</taxon>
        <taxon>Eurotiomycetes</taxon>
        <taxon>Chaetothyriomycetidae</taxon>
        <taxon>Chaetothyriales</taxon>
        <taxon>Herpotrichiellaceae</taxon>
        <taxon>Exophiala</taxon>
    </lineage>
</organism>
<dbReference type="AlphaFoldDB" id="A0AAV9MVM4"/>
<dbReference type="InterPro" id="IPR011032">
    <property type="entry name" value="GroES-like_sf"/>
</dbReference>
<dbReference type="PANTHER" id="PTHR11695">
    <property type="entry name" value="ALCOHOL DEHYDROGENASE RELATED"/>
    <property type="match status" value="1"/>
</dbReference>
<evidence type="ECO:0000313" key="3">
    <source>
        <dbReference type="Proteomes" id="UP001358417"/>
    </source>
</evidence>
<sequence length="365" mass="39718">MDRETLHNEYRAVYKPRPNFILKMSETTSKVKSWTYTTAGYPQTLTLSTTDVPAIPESSHLIIRVHATALNPVDIQLMNVPLNSLPYLNGPKIASRDFSGTVLAAGSETEFEKGDEIFGISMAMDGTGFLTEVAHINTKGACIIKKPKHLSWQKSASLPLVYLTARTSIEKCKPFMKASTPSENKVVVLGGSSATGIYTVQIAKSLGWTVLASCSSRNTDFVKSLGADELVDYTTSSSAVVDAVRKFSPGAIIDCVGGIETIGLAPQYVTIVGDKTSRSSMGGSALYLTHPRMVLRWLLGYLGVTSSYECIILEAKQEWLEEATKLDVEKDVVIDSVFDFGRAKEAFERLNTGRARGKVVVEIKG</sequence>
<dbReference type="EMBL" id="JAVRRD010000037">
    <property type="protein sequence ID" value="KAK5045429.1"/>
    <property type="molecule type" value="Genomic_DNA"/>
</dbReference>
<dbReference type="RefSeq" id="XP_064701058.1">
    <property type="nucleotide sequence ID" value="XM_064852833.1"/>
</dbReference>
<dbReference type="InterPro" id="IPR036291">
    <property type="entry name" value="NAD(P)-bd_dom_sf"/>
</dbReference>
<protein>
    <recommendedName>
        <fullName evidence="1">Enoyl reductase (ER) domain-containing protein</fullName>
    </recommendedName>
</protein>
<dbReference type="Pfam" id="PF13602">
    <property type="entry name" value="ADH_zinc_N_2"/>
    <property type="match status" value="1"/>
</dbReference>
<dbReference type="GeneID" id="89977452"/>
<feature type="domain" description="Enoyl reductase (ER)" evidence="1">
    <location>
        <begin position="40"/>
        <end position="361"/>
    </location>
</feature>
<dbReference type="GO" id="GO:0005739">
    <property type="term" value="C:mitochondrion"/>
    <property type="evidence" value="ECO:0007669"/>
    <property type="project" value="TreeGrafter"/>
</dbReference>
<dbReference type="InterPro" id="IPR013154">
    <property type="entry name" value="ADH-like_N"/>
</dbReference>
<reference evidence="2 3" key="1">
    <citation type="submission" date="2023-08" db="EMBL/GenBank/DDBJ databases">
        <title>Black Yeasts Isolated from many extreme environments.</title>
        <authorList>
            <person name="Coleine C."/>
            <person name="Stajich J.E."/>
            <person name="Selbmann L."/>
        </authorList>
    </citation>
    <scope>NUCLEOTIDE SEQUENCE [LARGE SCALE GENOMIC DNA]</scope>
    <source>
        <strain evidence="2 3">CCFEE 5792</strain>
    </source>
</reference>
<dbReference type="Gene3D" id="3.40.50.720">
    <property type="entry name" value="NAD(P)-binding Rossmann-like Domain"/>
    <property type="match status" value="1"/>
</dbReference>
<accession>A0AAV9MVM4</accession>
<dbReference type="InterPro" id="IPR020843">
    <property type="entry name" value="ER"/>
</dbReference>
<proteinExistence type="predicted"/>
<evidence type="ECO:0000313" key="2">
    <source>
        <dbReference type="EMBL" id="KAK5045429.1"/>
    </source>
</evidence>
<dbReference type="PANTHER" id="PTHR11695:SF294">
    <property type="entry name" value="RETICULON-4-INTERACTING PROTEIN 1, MITOCHONDRIAL"/>
    <property type="match status" value="1"/>
</dbReference>
<dbReference type="Pfam" id="PF08240">
    <property type="entry name" value="ADH_N"/>
    <property type="match status" value="1"/>
</dbReference>
<dbReference type="SUPFAM" id="SSF51735">
    <property type="entry name" value="NAD(P)-binding Rossmann-fold domains"/>
    <property type="match status" value="1"/>
</dbReference>
<dbReference type="Proteomes" id="UP001358417">
    <property type="component" value="Unassembled WGS sequence"/>
</dbReference>